<evidence type="ECO:0000313" key="2">
    <source>
        <dbReference type="Proteomes" id="UP000276133"/>
    </source>
</evidence>
<dbReference type="Proteomes" id="UP000276133">
    <property type="component" value="Unassembled WGS sequence"/>
</dbReference>
<dbReference type="AlphaFoldDB" id="A0A3M7T6Y2"/>
<keyword evidence="2" id="KW-1185">Reference proteome</keyword>
<comment type="caution">
    <text evidence="1">The sequence shown here is derived from an EMBL/GenBank/DDBJ whole genome shotgun (WGS) entry which is preliminary data.</text>
</comment>
<proteinExistence type="predicted"/>
<evidence type="ECO:0000313" key="1">
    <source>
        <dbReference type="EMBL" id="RNA43814.1"/>
    </source>
</evidence>
<organism evidence="1 2">
    <name type="scientific">Brachionus plicatilis</name>
    <name type="common">Marine rotifer</name>
    <name type="synonym">Brachionus muelleri</name>
    <dbReference type="NCBI Taxonomy" id="10195"/>
    <lineage>
        <taxon>Eukaryota</taxon>
        <taxon>Metazoa</taxon>
        <taxon>Spiralia</taxon>
        <taxon>Gnathifera</taxon>
        <taxon>Rotifera</taxon>
        <taxon>Eurotatoria</taxon>
        <taxon>Monogononta</taxon>
        <taxon>Pseudotrocha</taxon>
        <taxon>Ploima</taxon>
        <taxon>Brachionidae</taxon>
        <taxon>Brachionus</taxon>
    </lineage>
</organism>
<reference evidence="1 2" key="1">
    <citation type="journal article" date="2018" name="Sci. Rep.">
        <title>Genomic signatures of local adaptation to the degree of environmental predictability in rotifers.</title>
        <authorList>
            <person name="Franch-Gras L."/>
            <person name="Hahn C."/>
            <person name="Garcia-Roger E.M."/>
            <person name="Carmona M.J."/>
            <person name="Serra M."/>
            <person name="Gomez A."/>
        </authorList>
    </citation>
    <scope>NUCLEOTIDE SEQUENCE [LARGE SCALE GENOMIC DNA]</scope>
    <source>
        <strain evidence="1">HYR1</strain>
    </source>
</reference>
<name>A0A3M7T6Y2_BRAPC</name>
<accession>A0A3M7T6Y2</accession>
<dbReference type="EMBL" id="REGN01000174">
    <property type="protein sequence ID" value="RNA43814.1"/>
    <property type="molecule type" value="Genomic_DNA"/>
</dbReference>
<gene>
    <name evidence="1" type="ORF">BpHYR1_020664</name>
</gene>
<sequence length="98" mass="11586">MLCIVLRVVFQYFRRSLGVIVEHTPWSNGLILYRLDAQINYERIKSNHFHFSIASISHYVSQHVKFIETNLICFRLDLSLFALVRFHVKDCNDLQSSI</sequence>
<protein>
    <submittedName>
        <fullName evidence="1">Uncharacterized protein</fullName>
    </submittedName>
</protein>